<organism evidence="6 7">
    <name type="scientific">Hibiscus sabdariffa</name>
    <name type="common">roselle</name>
    <dbReference type="NCBI Taxonomy" id="183260"/>
    <lineage>
        <taxon>Eukaryota</taxon>
        <taxon>Viridiplantae</taxon>
        <taxon>Streptophyta</taxon>
        <taxon>Embryophyta</taxon>
        <taxon>Tracheophyta</taxon>
        <taxon>Spermatophyta</taxon>
        <taxon>Magnoliopsida</taxon>
        <taxon>eudicotyledons</taxon>
        <taxon>Gunneridae</taxon>
        <taxon>Pentapetalae</taxon>
        <taxon>rosids</taxon>
        <taxon>malvids</taxon>
        <taxon>Malvales</taxon>
        <taxon>Malvaceae</taxon>
        <taxon>Malvoideae</taxon>
        <taxon>Hibiscus</taxon>
    </lineage>
</organism>
<comment type="cofactor">
    <cofactor evidence="1">
        <name>pyridoxal 5'-phosphate</name>
        <dbReference type="ChEBI" id="CHEBI:597326"/>
    </cofactor>
</comment>
<dbReference type="Proteomes" id="UP001472677">
    <property type="component" value="Unassembled WGS sequence"/>
</dbReference>
<dbReference type="SUPFAM" id="SSF53383">
    <property type="entry name" value="PLP-dependent transferases"/>
    <property type="match status" value="1"/>
</dbReference>
<comment type="similarity">
    <text evidence="2">Belongs to the alliinase family.</text>
</comment>
<dbReference type="PANTHER" id="PTHR43795">
    <property type="entry name" value="BIFUNCTIONAL ASPARTATE AMINOTRANSFERASE AND GLUTAMATE/ASPARTATE-PREPHENATE AMINOTRANSFERASE-RELATED"/>
    <property type="match status" value="1"/>
</dbReference>
<dbReference type="Gene3D" id="2.10.25.30">
    <property type="entry name" value="EGF-like, alliinase"/>
    <property type="match status" value="1"/>
</dbReference>
<keyword evidence="3" id="KW-0808">Transferase</keyword>
<keyword evidence="4" id="KW-0663">Pyridoxal phosphate</keyword>
<reference evidence="6 7" key="1">
    <citation type="journal article" date="2024" name="G3 (Bethesda)">
        <title>Genome assembly of Hibiscus sabdariffa L. provides insights into metabolisms of medicinal natural products.</title>
        <authorList>
            <person name="Kim T."/>
        </authorList>
    </citation>
    <scope>NUCLEOTIDE SEQUENCE [LARGE SCALE GENOMIC DNA]</scope>
    <source>
        <strain evidence="6">TK-2024</strain>
        <tissue evidence="6">Old leaves</tissue>
    </source>
</reference>
<feature type="domain" description="Alliinase C-terminal" evidence="5">
    <location>
        <begin position="171"/>
        <end position="422"/>
    </location>
</feature>
<dbReference type="Gene3D" id="3.40.640.10">
    <property type="entry name" value="Type I PLP-dependent aspartate aminotransferase-like (Major domain)"/>
    <property type="match status" value="1"/>
</dbReference>
<dbReference type="Pfam" id="PF04864">
    <property type="entry name" value="Alliinase_C"/>
    <property type="match status" value="2"/>
</dbReference>
<accession>A0ABR2D3N9</accession>
<evidence type="ECO:0000313" key="7">
    <source>
        <dbReference type="Proteomes" id="UP001472677"/>
    </source>
</evidence>
<evidence type="ECO:0000256" key="3">
    <source>
        <dbReference type="ARBA" id="ARBA00022576"/>
    </source>
</evidence>
<dbReference type="InterPro" id="IPR015424">
    <property type="entry name" value="PyrdxlP-dep_Trfase"/>
</dbReference>
<evidence type="ECO:0000259" key="5">
    <source>
        <dbReference type="Pfam" id="PF04864"/>
    </source>
</evidence>
<dbReference type="InterPro" id="IPR015421">
    <property type="entry name" value="PyrdxlP-dep_Trfase_major"/>
</dbReference>
<dbReference type="InterPro" id="IPR015422">
    <property type="entry name" value="PyrdxlP-dep_Trfase_small"/>
</dbReference>
<evidence type="ECO:0000256" key="1">
    <source>
        <dbReference type="ARBA" id="ARBA00001933"/>
    </source>
</evidence>
<dbReference type="InterPro" id="IPR006948">
    <property type="entry name" value="Alliinase_C"/>
</dbReference>
<sequence>MVVGIDKAVSAADSVVSSAKKTPTAIPSDSVINLSRGDPTMYQPYWRRMGDKCTVVIPGHDLMSYFSDPGNLCWFLMPELDDAIRRLHRVVGNAVVDDDRYIIVGTGSTQLFQAVLFALSTPQNPDTEPLSVVAAAPFYSVLIVFMEGGSEMGGKGCCRVYYNVFALMEPSYPEETEFLRSGLYKWAGDAYSFDKDGAYVEVVTSPNNPDGTIREAVANREGGKLIHDLAYYWPQYTPITGKADYDIMLFTFSKATGHAGSRIGWAIVKDKQVAAKMVKYIELSSIGVSKEAQLRAAKILEVIAKDCASSGPDKEENFFEYGHRLMSDRWEKLREVVKRNGVFSLPKYPRYFCNFKGKDTDSSPAFAWLKAKDGLNCDNLLREFKIVTRGGPNFGVESDYTRISMLSVDEEFNLFLERLAAIKGTRNGHYLL</sequence>
<dbReference type="InterPro" id="IPR037029">
    <property type="entry name" value="Alliinase_N_sf"/>
</dbReference>
<dbReference type="Gene3D" id="3.90.1150.10">
    <property type="entry name" value="Aspartate Aminotransferase, domain 1"/>
    <property type="match status" value="1"/>
</dbReference>
<feature type="domain" description="Alliinase C-terminal" evidence="5">
    <location>
        <begin position="32"/>
        <end position="141"/>
    </location>
</feature>
<protein>
    <recommendedName>
        <fullName evidence="5">Alliinase C-terminal domain-containing protein</fullName>
    </recommendedName>
</protein>
<keyword evidence="3" id="KW-0032">Aminotransferase</keyword>
<name>A0ABR2D3N9_9ROSI</name>
<keyword evidence="7" id="KW-1185">Reference proteome</keyword>
<dbReference type="EMBL" id="JBBPBM010000036">
    <property type="protein sequence ID" value="KAK8529409.1"/>
    <property type="molecule type" value="Genomic_DNA"/>
</dbReference>
<comment type="caution">
    <text evidence="6">The sequence shown here is derived from an EMBL/GenBank/DDBJ whole genome shotgun (WGS) entry which is preliminary data.</text>
</comment>
<dbReference type="CDD" id="cd00609">
    <property type="entry name" value="AAT_like"/>
    <property type="match status" value="1"/>
</dbReference>
<gene>
    <name evidence="6" type="ORF">V6N12_060191</name>
</gene>
<dbReference type="PANTHER" id="PTHR43795:SF15">
    <property type="entry name" value="TRYPTOPHAN AMINOTRANSFERASE-RELATED PROTEIN 1"/>
    <property type="match status" value="1"/>
</dbReference>
<dbReference type="InterPro" id="IPR050478">
    <property type="entry name" value="Ethylene_sulfur-biosynth"/>
</dbReference>
<proteinExistence type="inferred from homology"/>
<evidence type="ECO:0000313" key="6">
    <source>
        <dbReference type="EMBL" id="KAK8529409.1"/>
    </source>
</evidence>
<evidence type="ECO:0000256" key="2">
    <source>
        <dbReference type="ARBA" id="ARBA00006312"/>
    </source>
</evidence>
<evidence type="ECO:0000256" key="4">
    <source>
        <dbReference type="ARBA" id="ARBA00022898"/>
    </source>
</evidence>